<evidence type="ECO:0000313" key="2">
    <source>
        <dbReference type="Proteomes" id="UP000693946"/>
    </source>
</evidence>
<dbReference type="InterPro" id="IPR041090">
    <property type="entry name" value="DUF5578"/>
</dbReference>
<name>A0AAV6QPN2_SOLSE</name>
<keyword evidence="2" id="KW-1185">Reference proteome</keyword>
<protein>
    <submittedName>
        <fullName evidence="1">Armadillo-like helical domain containing 1</fullName>
    </submittedName>
</protein>
<dbReference type="PANTHER" id="PTHR34258">
    <property type="entry name" value="ARMADILLO-LIKE HELICAL DOMAIN CONTAINING PROTEIN 1"/>
    <property type="match status" value="1"/>
</dbReference>
<dbReference type="Pfam" id="PF17741">
    <property type="entry name" value="DUF5578"/>
    <property type="match status" value="1"/>
</dbReference>
<dbReference type="AlphaFoldDB" id="A0AAV6QPN2"/>
<comment type="caution">
    <text evidence="1">The sequence shown here is derived from an EMBL/GenBank/DDBJ whole genome shotgun (WGS) entry which is preliminary data.</text>
</comment>
<evidence type="ECO:0000313" key="1">
    <source>
        <dbReference type="EMBL" id="KAG7495113.1"/>
    </source>
</evidence>
<dbReference type="Proteomes" id="UP000693946">
    <property type="component" value="Linkage Group LG4"/>
</dbReference>
<sequence length="400" mass="44306">MSAQGEAANIGKVLSFLREWDRGDRAARGRMLNTFLCQNQGKSFYELECEFAQVSSLFLARLTTWMRLTYMFGTLLGLQLRAIRVFLSASGHDQYVMEFLEDGGVLSLLDILNHTQSKEEDKTEALRLLLTVSNAGRNYKEIICESNGVKVTAECLAKSNTEETQETASALLESLSHGNPKYQNQIYKSLITLMTCSSPKAQHLVLHTVRIVQSKMKTAHHSIVEPLLNMLTSIHLDIQDEAINLILDLKCFDVRPIILSGLVALLRQAREEVKSQEITEVSSETEMTASLPVFVQQAAAAKAIRLLAEGNQEISRDLLSLGVIQCLLSALGNREHTDAQVQASLALEVRTQTHTLTHALTHTLIVCHLCLVLCPLIPSHRGACAESHGQHTVCSLYAQT</sequence>
<gene>
    <name evidence="1" type="ORF">JOB18_044624</name>
</gene>
<dbReference type="PANTHER" id="PTHR34258:SF1">
    <property type="entry name" value="ARMADILLO-LIKE HELICAL DOMAIN CONTAINING PROTEIN 1"/>
    <property type="match status" value="1"/>
</dbReference>
<accession>A0AAV6QPN2</accession>
<reference evidence="1 2" key="1">
    <citation type="journal article" date="2021" name="Sci. Rep.">
        <title>Chromosome anchoring in Senegalese sole (Solea senegalensis) reveals sex-associated markers and genome rearrangements in flatfish.</title>
        <authorList>
            <person name="Guerrero-Cozar I."/>
            <person name="Gomez-Garrido J."/>
            <person name="Berbel C."/>
            <person name="Martinez-Blanch J.F."/>
            <person name="Alioto T."/>
            <person name="Claros M.G."/>
            <person name="Gagnaire P.A."/>
            <person name="Manchado M."/>
        </authorList>
    </citation>
    <scope>NUCLEOTIDE SEQUENCE [LARGE SCALE GENOMIC DNA]</scope>
    <source>
        <strain evidence="1">Sse05_10M</strain>
    </source>
</reference>
<organism evidence="1 2">
    <name type="scientific">Solea senegalensis</name>
    <name type="common">Senegalese sole</name>
    <dbReference type="NCBI Taxonomy" id="28829"/>
    <lineage>
        <taxon>Eukaryota</taxon>
        <taxon>Metazoa</taxon>
        <taxon>Chordata</taxon>
        <taxon>Craniata</taxon>
        <taxon>Vertebrata</taxon>
        <taxon>Euteleostomi</taxon>
        <taxon>Actinopterygii</taxon>
        <taxon>Neopterygii</taxon>
        <taxon>Teleostei</taxon>
        <taxon>Neoteleostei</taxon>
        <taxon>Acanthomorphata</taxon>
        <taxon>Carangaria</taxon>
        <taxon>Pleuronectiformes</taxon>
        <taxon>Pleuronectoidei</taxon>
        <taxon>Soleidae</taxon>
        <taxon>Solea</taxon>
    </lineage>
</organism>
<dbReference type="EMBL" id="JAGKHQ010000016">
    <property type="protein sequence ID" value="KAG7495113.1"/>
    <property type="molecule type" value="Genomic_DNA"/>
</dbReference>
<proteinExistence type="predicted"/>